<dbReference type="PROSITE" id="PS51819">
    <property type="entry name" value="VOC"/>
    <property type="match status" value="1"/>
</dbReference>
<evidence type="ECO:0000313" key="1">
    <source>
        <dbReference type="EMBL" id="EGG29131.1"/>
    </source>
</evidence>
<dbReference type="InterPro" id="IPR029068">
    <property type="entry name" value="Glyas_Bleomycin-R_OHBP_Dase"/>
</dbReference>
<dbReference type="SUPFAM" id="SSF54593">
    <property type="entry name" value="Glyoxalase/Bleomycin resistance protein/Dihydroxybiphenyl dioxygenase"/>
    <property type="match status" value="1"/>
</dbReference>
<dbReference type="AlphaFoldDB" id="F3L3L9"/>
<dbReference type="GO" id="GO:0051213">
    <property type="term" value="F:dioxygenase activity"/>
    <property type="evidence" value="ECO:0007669"/>
    <property type="project" value="UniProtKB-KW"/>
</dbReference>
<keyword evidence="1" id="KW-0223">Dioxygenase</keyword>
<dbReference type="STRING" id="2518989.IMCC3088_2211"/>
<comment type="caution">
    <text evidence="1">The sequence shown here is derived from an EMBL/GenBank/DDBJ whole genome shotgun (WGS) entry which is preliminary data.</text>
</comment>
<evidence type="ECO:0000313" key="2">
    <source>
        <dbReference type="Proteomes" id="UP000005615"/>
    </source>
</evidence>
<protein>
    <submittedName>
        <fullName evidence="1">Biphenyl-2,3-diol 1,2-dioxygenase III-related protein</fullName>
    </submittedName>
</protein>
<reference evidence="1 2" key="1">
    <citation type="journal article" date="2011" name="J. Bacteriol.">
        <title>Genome sequence of strain IMCC3088, a proteorhodopsin-containing marine bacterium belonging to the OM60/NOR5 clade.</title>
        <authorList>
            <person name="Jang Y."/>
            <person name="Oh H.M."/>
            <person name="Kang I."/>
            <person name="Lee K."/>
            <person name="Yang S.J."/>
            <person name="Cho J.C."/>
        </authorList>
    </citation>
    <scope>NUCLEOTIDE SEQUENCE [LARGE SCALE GENOMIC DNA]</scope>
    <source>
        <strain evidence="1 2">IMCC3088</strain>
    </source>
</reference>
<dbReference type="OrthoDB" id="9812656at2"/>
<sequence>MDVVEFGEGRKALTFGSQKINLHLHKQEFEPKAALPTPGSADLCFITKTEIQKVIEHLTNLKIDICEGPVKRTGAVGTILSVYIRDPDQNLIEISNYL</sequence>
<proteinExistence type="predicted"/>
<gene>
    <name evidence="1" type="ORF">IMCC3088_2211</name>
</gene>
<name>F3L3L9_9GAMM</name>
<dbReference type="CDD" id="cd07253">
    <property type="entry name" value="GLOD5"/>
    <property type="match status" value="1"/>
</dbReference>
<dbReference type="eggNOG" id="COG0346">
    <property type="taxonomic scope" value="Bacteria"/>
</dbReference>
<keyword evidence="1" id="KW-0560">Oxidoreductase</keyword>
<dbReference type="Gene3D" id="3.10.180.10">
    <property type="entry name" value="2,3-Dihydroxybiphenyl 1,2-Dioxygenase, domain 1"/>
    <property type="match status" value="1"/>
</dbReference>
<organism evidence="1 2">
    <name type="scientific">Aequoribacter fuscus</name>
    <dbReference type="NCBI Taxonomy" id="2518989"/>
    <lineage>
        <taxon>Bacteria</taxon>
        <taxon>Pseudomonadati</taxon>
        <taxon>Pseudomonadota</taxon>
        <taxon>Gammaproteobacteria</taxon>
        <taxon>Cellvibrionales</taxon>
        <taxon>Halieaceae</taxon>
        <taxon>Aequoribacter</taxon>
    </lineage>
</organism>
<dbReference type="InterPro" id="IPR037523">
    <property type="entry name" value="VOC_core"/>
</dbReference>
<dbReference type="Proteomes" id="UP000005615">
    <property type="component" value="Unassembled WGS sequence"/>
</dbReference>
<keyword evidence="2" id="KW-1185">Reference proteome</keyword>
<dbReference type="EMBL" id="AEIG01000064">
    <property type="protein sequence ID" value="EGG29131.1"/>
    <property type="molecule type" value="Genomic_DNA"/>
</dbReference>
<accession>F3L3L9</accession>